<dbReference type="Proteomes" id="UP000663618">
    <property type="component" value="Chromosome"/>
</dbReference>
<keyword evidence="6 7" id="KW-0472">Membrane</keyword>
<dbReference type="EMBL" id="CP010411">
    <property type="protein sequence ID" value="ALE08545.1"/>
    <property type="molecule type" value="Genomic_DNA"/>
</dbReference>
<evidence type="ECO:0000313" key="17">
    <source>
        <dbReference type="Proteomes" id="UP000494270"/>
    </source>
</evidence>
<name>A0A0M3T5W1_BIFLI</name>
<dbReference type="EMBL" id="CABWKE010000013">
    <property type="protein sequence ID" value="VWQ27942.1"/>
    <property type="molecule type" value="Genomic_DNA"/>
</dbReference>
<dbReference type="Proteomes" id="UP000494179">
    <property type="component" value="Unassembled WGS sequence"/>
</dbReference>
<evidence type="ECO:0000313" key="10">
    <source>
        <dbReference type="EMBL" id="QSP97860.1"/>
    </source>
</evidence>
<keyword evidence="2" id="KW-0813">Transport</keyword>
<evidence type="ECO:0000313" key="13">
    <source>
        <dbReference type="EMBL" id="VWQ34531.1"/>
    </source>
</evidence>
<evidence type="ECO:0000256" key="3">
    <source>
        <dbReference type="ARBA" id="ARBA00022475"/>
    </source>
</evidence>
<feature type="transmembrane region" description="Helical" evidence="7">
    <location>
        <begin position="286"/>
        <end position="305"/>
    </location>
</feature>
<feature type="transmembrane region" description="Helical" evidence="7">
    <location>
        <begin position="134"/>
        <end position="154"/>
    </location>
</feature>
<dbReference type="RefSeq" id="WP_060620204.1">
    <property type="nucleotide sequence ID" value="NZ_BCYF01000114.1"/>
</dbReference>
<evidence type="ECO:0000259" key="8">
    <source>
        <dbReference type="PROSITE" id="PS50928"/>
    </source>
</evidence>
<dbReference type="EMBL" id="CP071248">
    <property type="protein sequence ID" value="QSP97860.1"/>
    <property type="molecule type" value="Genomic_DNA"/>
</dbReference>
<evidence type="ECO:0000313" key="16">
    <source>
        <dbReference type="Proteomes" id="UP000494179"/>
    </source>
</evidence>
<evidence type="ECO:0000256" key="1">
    <source>
        <dbReference type="ARBA" id="ARBA00004651"/>
    </source>
</evidence>
<reference evidence="16 17" key="2">
    <citation type="submission" date="2019-10" db="EMBL/GenBank/DDBJ databases">
        <authorList>
            <consortium name="Melissa Lawson"/>
            <person name="O'neill I."/>
        </authorList>
    </citation>
    <scope>NUCLEOTIDE SEQUENCE [LARGE SCALE GENOMIC DNA]</scope>
    <source>
        <strain evidence="13">LH_664</strain>
        <strain evidence="12">LH_665</strain>
    </source>
</reference>
<evidence type="ECO:0000256" key="4">
    <source>
        <dbReference type="ARBA" id="ARBA00022692"/>
    </source>
</evidence>
<keyword evidence="3" id="KW-1003">Cell membrane</keyword>
<evidence type="ECO:0000313" key="12">
    <source>
        <dbReference type="EMBL" id="VWQ27942.1"/>
    </source>
</evidence>
<feature type="transmembrane region" description="Helical" evidence="7">
    <location>
        <begin position="34"/>
        <end position="59"/>
    </location>
</feature>
<evidence type="ECO:0000256" key="2">
    <source>
        <dbReference type="ARBA" id="ARBA00022448"/>
    </source>
</evidence>
<dbReference type="GO" id="GO:0055085">
    <property type="term" value="P:transmembrane transport"/>
    <property type="evidence" value="ECO:0007669"/>
    <property type="project" value="InterPro"/>
</dbReference>
<keyword evidence="5 7" id="KW-1133">Transmembrane helix</keyword>
<accession>A0A0M3T5W1</accession>
<dbReference type="PROSITE" id="PS50928">
    <property type="entry name" value="ABC_TM1"/>
    <property type="match status" value="1"/>
</dbReference>
<evidence type="ECO:0000256" key="6">
    <source>
        <dbReference type="ARBA" id="ARBA00023136"/>
    </source>
</evidence>
<dbReference type="SUPFAM" id="SSF161098">
    <property type="entry name" value="MetI-like"/>
    <property type="match status" value="1"/>
</dbReference>
<dbReference type="EMBL" id="CP071248">
    <property type="protein sequence ID" value="QSP97863.1"/>
    <property type="molecule type" value="Genomic_DNA"/>
</dbReference>
<dbReference type="CDD" id="cd06261">
    <property type="entry name" value="TM_PBP2"/>
    <property type="match status" value="1"/>
</dbReference>
<dbReference type="EMBL" id="CABWKI010000030">
    <property type="protein sequence ID" value="VWQ37989.1"/>
    <property type="molecule type" value="Genomic_DNA"/>
</dbReference>
<feature type="transmembrane region" description="Helical" evidence="7">
    <location>
        <begin position="103"/>
        <end position="122"/>
    </location>
</feature>
<reference evidence="9 15" key="1">
    <citation type="submission" date="2014-12" db="EMBL/GenBank/DDBJ databases">
        <title>Complete genome sequence of Bifidobacterium longum subsp. infantis BT1.</title>
        <authorList>
            <person name="Kim J.F."/>
            <person name="Kwak M.-J."/>
        </authorList>
    </citation>
    <scope>NUCLEOTIDE SEQUENCE [LARGE SCALE GENOMIC DNA]</scope>
    <source>
        <strain evidence="9 15">BT1</strain>
    </source>
</reference>
<gene>
    <name evidence="13" type="primary">lacG_1</name>
    <name evidence="12" type="synonym">lacG_2</name>
    <name evidence="14" type="synonym">lacG_3</name>
    <name evidence="13" type="ORF">BIFLH664_00810</name>
    <name evidence="14" type="ORF">BIFLH664_01960</name>
    <name evidence="12" type="ORF">BIFLH665_01040</name>
    <name evidence="10" type="ORF">BLI009_01425</name>
    <name evidence="11" type="ORF">BLI009_01440</name>
    <name evidence="9" type="ORF">RY67_482</name>
</gene>
<dbReference type="EMBL" id="CABWKI010000010">
    <property type="protein sequence ID" value="VWQ34531.1"/>
    <property type="molecule type" value="Genomic_DNA"/>
</dbReference>
<comment type="subcellular location">
    <subcellularLocation>
        <location evidence="1">Cell membrane</location>
        <topology evidence="1">Multi-pass membrane protein</topology>
    </subcellularLocation>
</comment>
<organism evidence="9 15">
    <name type="scientific">Bifidobacterium longum subsp. infantis</name>
    <dbReference type="NCBI Taxonomy" id="1682"/>
    <lineage>
        <taxon>Bacteria</taxon>
        <taxon>Bacillati</taxon>
        <taxon>Actinomycetota</taxon>
        <taxon>Actinomycetes</taxon>
        <taxon>Bifidobacteriales</taxon>
        <taxon>Bifidobacteriaceae</taxon>
        <taxon>Bifidobacterium</taxon>
    </lineage>
</organism>
<evidence type="ECO:0000313" key="14">
    <source>
        <dbReference type="EMBL" id="VWQ37989.1"/>
    </source>
</evidence>
<evidence type="ECO:0000256" key="5">
    <source>
        <dbReference type="ARBA" id="ARBA00022989"/>
    </source>
</evidence>
<feature type="domain" description="ABC transmembrane type-1" evidence="8">
    <location>
        <begin position="99"/>
        <end position="309"/>
    </location>
</feature>
<protein>
    <submittedName>
        <fullName evidence="9">ABC transporter permease component</fullName>
    </submittedName>
    <submittedName>
        <fullName evidence="10">Carbohydrate ABC transporter permease</fullName>
    </submittedName>
    <submittedName>
        <fullName evidence="12">Lactose transport system permease protein LacG</fullName>
    </submittedName>
</protein>
<sequence>MTSTSINPAPLRGAGSDDIPFNPKLRQRRSVSDWVVDIVIWLLIALVVVAIVYPIWFIVIASVSDQTMVSQGKVFLLPAKMNFGGYAKVFTDSRIWVGYRNTIFYSVAGTALNMLVTIPAAFALSRREFKPRRVILFLMTFTMFFSGGMIPSFLLYKQLGLLNSVWVFILPGAVSVWNLIVARSFFESSIPESLHDAAQIDGLGYFGYFLRIVLPLSSAILAVMTLYYFVGHWNDFFTGLVYIRDADKLPLQNVLRSILLSNQTNITGQSSGGMDVVQQRDFANQIKYGVIIVSTLPLLVLYPFLQKYFNKGVMIGAVKG</sequence>
<dbReference type="PATRIC" id="fig|1682.24.peg.466"/>
<dbReference type="InterPro" id="IPR000515">
    <property type="entry name" value="MetI-like"/>
</dbReference>
<dbReference type="Proteomes" id="UP000494270">
    <property type="component" value="Unassembled WGS sequence"/>
</dbReference>
<evidence type="ECO:0000256" key="7">
    <source>
        <dbReference type="SAM" id="Phobius"/>
    </source>
</evidence>
<dbReference type="PANTHER" id="PTHR43744:SF9">
    <property type="entry name" value="POLYGALACTURONAN_RHAMNOGALACTURONAN TRANSPORT SYSTEM PERMEASE PROTEIN YTCP"/>
    <property type="match status" value="1"/>
</dbReference>
<dbReference type="AlphaFoldDB" id="A0A0M3T5W1"/>
<keyword evidence="4 7" id="KW-0812">Transmembrane</keyword>
<dbReference type="PANTHER" id="PTHR43744">
    <property type="entry name" value="ABC TRANSPORTER PERMEASE PROTEIN MG189-RELATED-RELATED"/>
    <property type="match status" value="1"/>
</dbReference>
<evidence type="ECO:0000313" key="9">
    <source>
        <dbReference type="EMBL" id="ALE08545.1"/>
    </source>
</evidence>
<feature type="transmembrane region" description="Helical" evidence="7">
    <location>
        <begin position="206"/>
        <end position="230"/>
    </location>
</feature>
<evidence type="ECO:0000313" key="15">
    <source>
        <dbReference type="Proteomes" id="UP000067206"/>
    </source>
</evidence>
<dbReference type="Proteomes" id="UP000067206">
    <property type="component" value="Chromosome"/>
</dbReference>
<dbReference type="Gene3D" id="1.10.3720.10">
    <property type="entry name" value="MetI-like"/>
    <property type="match status" value="1"/>
</dbReference>
<reference evidence="10" key="3">
    <citation type="submission" date="2021-03" db="EMBL/GenBank/DDBJ databases">
        <title>Genome sequencing of Bifidobacterium longum subsp. infantis JCM 7009.</title>
        <authorList>
            <person name="Kim J."/>
        </authorList>
    </citation>
    <scope>NUCLEOTIDE SEQUENCE</scope>
    <source>
        <strain evidence="10">JCM 7009</strain>
    </source>
</reference>
<dbReference type="InterPro" id="IPR035906">
    <property type="entry name" value="MetI-like_sf"/>
</dbReference>
<feature type="transmembrane region" description="Helical" evidence="7">
    <location>
        <begin position="166"/>
        <end position="186"/>
    </location>
</feature>
<evidence type="ECO:0000313" key="11">
    <source>
        <dbReference type="EMBL" id="QSP97863.1"/>
    </source>
</evidence>
<proteinExistence type="predicted"/>
<dbReference type="GO" id="GO:0005886">
    <property type="term" value="C:plasma membrane"/>
    <property type="evidence" value="ECO:0007669"/>
    <property type="project" value="UniProtKB-SubCell"/>
</dbReference>